<dbReference type="SFLD" id="SFLDG01153">
    <property type="entry name" value="Main.4:_Theta-like"/>
    <property type="match status" value="1"/>
</dbReference>
<dbReference type="InterPro" id="IPR004046">
    <property type="entry name" value="GST_C"/>
</dbReference>
<dbReference type="PROSITE" id="PS50404">
    <property type="entry name" value="GST_NTER"/>
    <property type="match status" value="1"/>
</dbReference>
<dbReference type="GO" id="GO:0004364">
    <property type="term" value="F:glutathione transferase activity"/>
    <property type="evidence" value="ECO:0007669"/>
    <property type="project" value="TreeGrafter"/>
</dbReference>
<dbReference type="SFLD" id="SFLDS00019">
    <property type="entry name" value="Glutathione_Transferase_(cytos"/>
    <property type="match status" value="1"/>
</dbReference>
<dbReference type="GO" id="GO:0006749">
    <property type="term" value="P:glutathione metabolic process"/>
    <property type="evidence" value="ECO:0007669"/>
    <property type="project" value="TreeGrafter"/>
</dbReference>
<feature type="domain" description="GST C-terminal" evidence="3">
    <location>
        <begin position="90"/>
        <end position="209"/>
    </location>
</feature>
<dbReference type="Proteomes" id="UP000691718">
    <property type="component" value="Unassembled WGS sequence"/>
</dbReference>
<dbReference type="Pfam" id="PF13417">
    <property type="entry name" value="GST_N_3"/>
    <property type="match status" value="1"/>
</dbReference>
<gene>
    <name evidence="4" type="ORF">PAPOLLO_LOCUS11475</name>
</gene>
<accession>A0A8S3WWU7</accession>
<dbReference type="AlphaFoldDB" id="A0A8S3WWU7"/>
<dbReference type="PANTHER" id="PTHR43969:SF7">
    <property type="entry name" value="GST-CONTAINING FLYWCH ZINC-FINGER PROTEIN"/>
    <property type="match status" value="1"/>
</dbReference>
<dbReference type="Pfam" id="PF00043">
    <property type="entry name" value="GST_C"/>
    <property type="match status" value="1"/>
</dbReference>
<dbReference type="InterPro" id="IPR004045">
    <property type="entry name" value="Glutathione_S-Trfase_N"/>
</dbReference>
<dbReference type="PROSITE" id="PS50405">
    <property type="entry name" value="GST_CTER"/>
    <property type="match status" value="1"/>
</dbReference>
<evidence type="ECO:0000256" key="1">
    <source>
        <dbReference type="ARBA" id="ARBA00011738"/>
    </source>
</evidence>
<dbReference type="PANTHER" id="PTHR43969">
    <property type="entry name" value="GLUTATHIONE S TRANSFERASE D10, ISOFORM A-RELATED"/>
    <property type="match status" value="1"/>
</dbReference>
<name>A0A8S3WWU7_PARAO</name>
<dbReference type="FunFam" id="3.40.30.10:FF:000034">
    <property type="entry name" value="glutathione S-transferase 1"/>
    <property type="match status" value="1"/>
</dbReference>
<dbReference type="InterPro" id="IPR040079">
    <property type="entry name" value="Glutathione_S-Trfase"/>
</dbReference>
<reference evidence="4" key="1">
    <citation type="submission" date="2021-04" db="EMBL/GenBank/DDBJ databases">
        <authorList>
            <person name="Tunstrom K."/>
        </authorList>
    </citation>
    <scope>NUCLEOTIDE SEQUENCE</scope>
</reference>
<keyword evidence="5" id="KW-1185">Reference proteome</keyword>
<evidence type="ECO:0000313" key="5">
    <source>
        <dbReference type="Proteomes" id="UP000691718"/>
    </source>
</evidence>
<comment type="subunit">
    <text evidence="1">Homodimer.</text>
</comment>
<protein>
    <submittedName>
        <fullName evidence="4">(apollo) hypothetical protein</fullName>
    </submittedName>
</protein>
<organism evidence="4 5">
    <name type="scientific">Parnassius apollo</name>
    <name type="common">Apollo butterfly</name>
    <name type="synonym">Papilio apollo</name>
    <dbReference type="NCBI Taxonomy" id="110799"/>
    <lineage>
        <taxon>Eukaryota</taxon>
        <taxon>Metazoa</taxon>
        <taxon>Ecdysozoa</taxon>
        <taxon>Arthropoda</taxon>
        <taxon>Hexapoda</taxon>
        <taxon>Insecta</taxon>
        <taxon>Pterygota</taxon>
        <taxon>Neoptera</taxon>
        <taxon>Endopterygota</taxon>
        <taxon>Lepidoptera</taxon>
        <taxon>Glossata</taxon>
        <taxon>Ditrysia</taxon>
        <taxon>Papilionoidea</taxon>
        <taxon>Papilionidae</taxon>
        <taxon>Parnassiinae</taxon>
        <taxon>Parnassini</taxon>
        <taxon>Parnassius</taxon>
        <taxon>Parnassius</taxon>
    </lineage>
</organism>
<dbReference type="FunFam" id="1.20.1050.10:FF:000007">
    <property type="entry name" value="Glutathione S-transferase 1-1"/>
    <property type="match status" value="1"/>
</dbReference>
<comment type="caution">
    <text evidence="4">The sequence shown here is derived from an EMBL/GenBank/DDBJ whole genome shotgun (WGS) entry which is preliminary data.</text>
</comment>
<dbReference type="OrthoDB" id="2309723at2759"/>
<dbReference type="CDD" id="cd03177">
    <property type="entry name" value="GST_C_Delta_Epsilon"/>
    <property type="match status" value="1"/>
</dbReference>
<dbReference type="EMBL" id="CAJQZP010000840">
    <property type="protein sequence ID" value="CAG4987629.1"/>
    <property type="molecule type" value="Genomic_DNA"/>
</dbReference>
<proteinExistence type="predicted"/>
<dbReference type="SFLD" id="SFLDG00358">
    <property type="entry name" value="Main_(cytGST)"/>
    <property type="match status" value="1"/>
</dbReference>
<evidence type="ECO:0000259" key="2">
    <source>
        <dbReference type="PROSITE" id="PS50404"/>
    </source>
</evidence>
<feature type="domain" description="GST N-terminal" evidence="2">
    <location>
        <begin position="1"/>
        <end position="84"/>
    </location>
</feature>
<sequence>MTIDYYHTMGSPPCCYMEMLFVALGIESKIKYHYVDVLANDHLKPEYSKINPQHAIPTIVDDGFILWESHAVSKYLIDKYCKGNSLYPEDVKARAIVNMRLDFDLGTLYPRLNEFLSAHFLEGKPLEESGVKKIQEALGFIDTFLADTKYVAGSELTLADYGLGLTTSCIEAANISLKEYPNVVRWLALFKSTAPQYEAINGKHLKALFDGLKKK</sequence>
<evidence type="ECO:0000259" key="3">
    <source>
        <dbReference type="PROSITE" id="PS50405"/>
    </source>
</evidence>
<evidence type="ECO:0000313" key="4">
    <source>
        <dbReference type="EMBL" id="CAG4987629.1"/>
    </source>
</evidence>
<dbReference type="InterPro" id="IPR010987">
    <property type="entry name" value="Glutathione-S-Trfase_C-like"/>
</dbReference>